<feature type="transmembrane region" description="Helical" evidence="2">
    <location>
        <begin position="890"/>
        <end position="914"/>
    </location>
</feature>
<dbReference type="Gene3D" id="3.30.2090.10">
    <property type="entry name" value="Multidrug efflux transporter AcrB TolC docking domain, DN and DC subdomains"/>
    <property type="match status" value="2"/>
</dbReference>
<keyword evidence="2" id="KW-0812">Transmembrane</keyword>
<organism evidence="3 4">
    <name type="scientific">Alteromonas macleodii</name>
    <name type="common">Pseudoalteromonas macleodii</name>
    <dbReference type="NCBI Taxonomy" id="28108"/>
    <lineage>
        <taxon>Bacteria</taxon>
        <taxon>Pseudomonadati</taxon>
        <taxon>Pseudomonadota</taxon>
        <taxon>Gammaproteobacteria</taxon>
        <taxon>Alteromonadales</taxon>
        <taxon>Alteromonadaceae</taxon>
        <taxon>Alteromonas/Salinimonas group</taxon>
        <taxon>Alteromonas</taxon>
    </lineage>
</organism>
<evidence type="ECO:0000256" key="1">
    <source>
        <dbReference type="SAM" id="MobiDB-lite"/>
    </source>
</evidence>
<feature type="transmembrane region" description="Helical" evidence="2">
    <location>
        <begin position="920"/>
        <end position="941"/>
    </location>
</feature>
<dbReference type="Pfam" id="PF00873">
    <property type="entry name" value="ACR_tran"/>
    <property type="match status" value="1"/>
</dbReference>
<dbReference type="SUPFAM" id="SSF82714">
    <property type="entry name" value="Multidrug efflux transporter AcrB TolC docking domain, DN and DC subdomains"/>
    <property type="match status" value="2"/>
</dbReference>
<proteinExistence type="predicted"/>
<name>A0A1E7D922_ALTMA</name>
<reference evidence="3 4" key="1">
    <citation type="submission" date="2016-09" db="EMBL/GenBank/DDBJ databases">
        <title>Draft Genome Sequence of four Alteromonas macleodii strains isolated from copper coupons and grown long-term at elevated copper levels.</title>
        <authorList>
            <person name="Cusick K."/>
            <person name="Dale J."/>
            <person name="Little B."/>
            <person name="Biffinger J."/>
        </authorList>
    </citation>
    <scope>NUCLEOTIDE SEQUENCE [LARGE SCALE GENOMIC DNA]</scope>
    <source>
        <strain evidence="3 4">KCP01</strain>
    </source>
</reference>
<keyword evidence="2" id="KW-1133">Transmembrane helix</keyword>
<dbReference type="Gene3D" id="3.30.70.1430">
    <property type="entry name" value="Multidrug efflux transporter AcrB pore domain"/>
    <property type="match status" value="2"/>
</dbReference>
<protein>
    <submittedName>
        <fullName evidence="3">AcrB/AcrD/AcrF family protein</fullName>
    </submittedName>
</protein>
<dbReference type="RefSeq" id="WP_069945125.1">
    <property type="nucleotide sequence ID" value="NZ_CP147978.1"/>
</dbReference>
<dbReference type="Gene3D" id="1.20.1640.10">
    <property type="entry name" value="Multidrug efflux transporter AcrB transmembrane domain"/>
    <property type="match status" value="2"/>
</dbReference>
<evidence type="ECO:0000313" key="3">
    <source>
        <dbReference type="EMBL" id="OES25980.1"/>
    </source>
</evidence>
<dbReference type="EMBL" id="MIPY01000035">
    <property type="protein sequence ID" value="OES25980.1"/>
    <property type="molecule type" value="Genomic_DNA"/>
</dbReference>
<feature type="transmembrane region" description="Helical" evidence="2">
    <location>
        <begin position="364"/>
        <end position="385"/>
    </location>
</feature>
<dbReference type="PANTHER" id="PTHR32063:SF0">
    <property type="entry name" value="SWARMING MOTILITY PROTEIN SWRC"/>
    <property type="match status" value="1"/>
</dbReference>
<feature type="transmembrane region" description="Helical" evidence="2">
    <location>
        <begin position="480"/>
        <end position="502"/>
    </location>
</feature>
<feature type="transmembrane region" description="Helical" evidence="2">
    <location>
        <begin position="448"/>
        <end position="468"/>
    </location>
</feature>
<dbReference type="Proteomes" id="UP000095392">
    <property type="component" value="Unassembled WGS sequence"/>
</dbReference>
<dbReference type="InterPro" id="IPR027463">
    <property type="entry name" value="AcrB_DN_DC_subdom"/>
</dbReference>
<dbReference type="SUPFAM" id="SSF82693">
    <property type="entry name" value="Multidrug efflux transporter AcrB pore domain, PN1, PN2, PC1 and PC2 subdomains"/>
    <property type="match status" value="2"/>
</dbReference>
<dbReference type="PRINTS" id="PR00702">
    <property type="entry name" value="ACRIFLAVINRP"/>
</dbReference>
<feature type="transmembrane region" description="Helical" evidence="2">
    <location>
        <begin position="992"/>
        <end position="1016"/>
    </location>
</feature>
<feature type="transmembrane region" description="Helical" evidence="2">
    <location>
        <begin position="391"/>
        <end position="412"/>
    </location>
</feature>
<feature type="transmembrane region" description="Helical" evidence="2">
    <location>
        <begin position="12"/>
        <end position="30"/>
    </location>
</feature>
<dbReference type="AlphaFoldDB" id="A0A1E7D922"/>
<sequence length="1061" mass="115399">MDITKQAIKNATGVGIGITLLVFLGLYSLFNLPVQLFPDIERPNINIQTSWRAASPQEIESEIIEPQEEVLQGIPGLESMNAWANQGNAWINLEFGLDTDMQKTLIEVISRMNRVPPLPRDALSPNIMLAGSGGDAPALTYFFLQRLPGNPNEINTYVTFFTDVIKPQLEAIPGVARARMESGVGGVEEFQIVFDPFKAAQLGIDLTAVANELGRANDISGGFVDVGRRRYTLRFEGRYEPTQMGEMILEWRDGSPITLNDIAEIKITRADGANYSVQNGNPAISIRVDRQNNANVLATLEAVKAKVAQINEQDLAPEQLVMAQSFDASVFIYRAVQLVTSNLFIGVLLAIAVLWLFMRQLRATLIVALAIPISLLSTFVVLQLTGRSLNIISLAGLAFAVGMVLDAAIVVLENIVRTRKSAEAEIENKDPNSQTHMEDCAHRGTKEVFGALMASTATTVAIFIPVMFLEDVEGQLFADLALTIAIAVCMSLVVAVTVLPVVAAKYLNGNMPADSLQRVWAKITRAIMSLSSTPLRRLVLVLTLMGVPITGSVLLMPSMDYLPPVKRDAVDAFLSLPAGASENFISEEVMPIIVERLQPYMDGEKQPALKNYYIITWPNGGNLGVRAKDQSKVKELEAIVRDEILKDLPDTQTFSQQGNLFGGFGNGRSIDIHLQGTDQAMLGIAAQAGLDKLREVFPNANARSNPPLEQAEPELRFYPNDSRMMEVGLNRGSMGNLVRAMGDGMYVGEYFDGTKRMNIIFRSAPWFTPEDLNSTPVMTPSGEVVQLGELVGIERAVGPSRIQRIDGRRTLTLNVNPPEGMSLEEAMKVITSEVEPAIMAMMPTDGAINYGGSADSLKGAIASMADNFLFAMVLLLLLMAGLFKSLKDSVLVVLSIPLATVGGVIAIRIMNIFTFQPMDLLTMIGFIILLGLVVNNAILLVHQTRIGEQEGLTRDDAVEQAIKLRLRPIFMSTLTSIFGMLPLLLLPGAGSVIYRGLAAVIVGGMTVSTIFTLLLLPTLLRMTASKSPVNILKPLAERIESTGASPTTSSTAKQNKYNDHV</sequence>
<dbReference type="PANTHER" id="PTHR32063">
    <property type="match status" value="1"/>
</dbReference>
<dbReference type="GO" id="GO:0005886">
    <property type="term" value="C:plasma membrane"/>
    <property type="evidence" value="ECO:0007669"/>
    <property type="project" value="TreeGrafter"/>
</dbReference>
<evidence type="ECO:0000313" key="4">
    <source>
        <dbReference type="Proteomes" id="UP000095392"/>
    </source>
</evidence>
<dbReference type="Gene3D" id="3.30.70.1440">
    <property type="entry name" value="Multidrug efflux transporter AcrB pore domain"/>
    <property type="match status" value="1"/>
</dbReference>
<feature type="transmembrane region" description="Helical" evidence="2">
    <location>
        <begin position="969"/>
        <end position="986"/>
    </location>
</feature>
<feature type="transmembrane region" description="Helical" evidence="2">
    <location>
        <begin position="331"/>
        <end position="357"/>
    </location>
</feature>
<feature type="compositionally biased region" description="Low complexity" evidence="1">
    <location>
        <begin position="1042"/>
        <end position="1052"/>
    </location>
</feature>
<dbReference type="Gene3D" id="3.30.70.1320">
    <property type="entry name" value="Multidrug efflux transporter AcrB pore domain like"/>
    <property type="match status" value="1"/>
</dbReference>
<feature type="transmembrane region" description="Helical" evidence="2">
    <location>
        <begin position="538"/>
        <end position="557"/>
    </location>
</feature>
<keyword evidence="2" id="KW-0472">Membrane</keyword>
<accession>A0A1E7D922</accession>
<evidence type="ECO:0000256" key="2">
    <source>
        <dbReference type="SAM" id="Phobius"/>
    </source>
</evidence>
<comment type="caution">
    <text evidence="3">The sequence shown here is derived from an EMBL/GenBank/DDBJ whole genome shotgun (WGS) entry which is preliminary data.</text>
</comment>
<feature type="region of interest" description="Disordered" evidence="1">
    <location>
        <begin position="1042"/>
        <end position="1061"/>
    </location>
</feature>
<dbReference type="InterPro" id="IPR001036">
    <property type="entry name" value="Acrflvin-R"/>
</dbReference>
<keyword evidence="4" id="KW-1185">Reference proteome</keyword>
<gene>
    <name evidence="3" type="ORF">BFV95_3908</name>
</gene>
<dbReference type="GO" id="GO:0042910">
    <property type="term" value="F:xenobiotic transmembrane transporter activity"/>
    <property type="evidence" value="ECO:0007669"/>
    <property type="project" value="TreeGrafter"/>
</dbReference>
<feature type="transmembrane region" description="Helical" evidence="2">
    <location>
        <begin position="864"/>
        <end position="883"/>
    </location>
</feature>
<dbReference type="SUPFAM" id="SSF82866">
    <property type="entry name" value="Multidrug efflux transporter AcrB transmembrane domain"/>
    <property type="match status" value="2"/>
</dbReference>